<sequence length="315" mass="35413">MESSKKLTIATKVLPLASLHPHLAIWKIKVVLTSKGSMREYQNAKGQGCVFKVELTDEDVSTQMQATMFNEAARRFFDKFEVGKVYYITKGTVKLANKQFTAIDNDYEMILSQYSQVDEVINESMVVPEKKFNFVPFDQLQPYVNNKTLVDVIGVVQHVAPIVSIRRKSDQQIVPKRDITLTSVVVSLWNHHANSVGQELLGKDDNSPIVAIKSLKIYETSCLCLVSYIYVMLPLFFSGLSLSTVTNSYIRIDPDIPQCLTLRSWYDSKGKETISALLCLAASTRLMKTPGPSMLSDWVTLHFITSNPCLGEDKV</sequence>
<evidence type="ECO:0000259" key="7">
    <source>
        <dbReference type="Pfam" id="PF16900"/>
    </source>
</evidence>
<dbReference type="InterPro" id="IPR004365">
    <property type="entry name" value="NA-bd_OB_tRNA"/>
</dbReference>
<keyword evidence="2" id="KW-0479">Metal-binding</keyword>
<dbReference type="GO" id="GO:0008270">
    <property type="term" value="F:zinc ion binding"/>
    <property type="evidence" value="ECO:0007669"/>
    <property type="project" value="UniProtKB-KW"/>
</dbReference>
<evidence type="ECO:0000256" key="3">
    <source>
        <dbReference type="ARBA" id="ARBA00022771"/>
    </source>
</evidence>
<dbReference type="InterPro" id="IPR031657">
    <property type="entry name" value="REPA_OB_2"/>
</dbReference>
<evidence type="ECO:0000313" key="8">
    <source>
        <dbReference type="EMBL" id="KAJ9547731.1"/>
    </source>
</evidence>
<protein>
    <recommendedName>
        <fullName evidence="10">Replication protein A OB domain-containing protein</fullName>
    </recommendedName>
</protein>
<dbReference type="SUPFAM" id="SSF50249">
    <property type="entry name" value="Nucleic acid-binding proteins"/>
    <property type="match status" value="2"/>
</dbReference>
<keyword evidence="3" id="KW-0863">Zinc-finger</keyword>
<evidence type="ECO:0000259" key="6">
    <source>
        <dbReference type="Pfam" id="PF01336"/>
    </source>
</evidence>
<evidence type="ECO:0000256" key="1">
    <source>
        <dbReference type="ARBA" id="ARBA00005690"/>
    </source>
</evidence>
<keyword evidence="9" id="KW-1185">Reference proteome</keyword>
<keyword evidence="5" id="KW-0238">DNA-binding</keyword>
<dbReference type="PANTHER" id="PTHR47165">
    <property type="entry name" value="OS03G0429900 PROTEIN"/>
    <property type="match status" value="1"/>
</dbReference>
<dbReference type="EMBL" id="JARYMX010000005">
    <property type="protein sequence ID" value="KAJ9547731.1"/>
    <property type="molecule type" value="Genomic_DNA"/>
</dbReference>
<keyword evidence="4" id="KW-0862">Zinc</keyword>
<dbReference type="CDD" id="cd04475">
    <property type="entry name" value="RPA1_DBD_B"/>
    <property type="match status" value="1"/>
</dbReference>
<dbReference type="GO" id="GO:0003677">
    <property type="term" value="F:DNA binding"/>
    <property type="evidence" value="ECO:0007669"/>
    <property type="project" value="UniProtKB-KW"/>
</dbReference>
<dbReference type="Proteomes" id="UP001172457">
    <property type="component" value="Chromosome 5"/>
</dbReference>
<comment type="similarity">
    <text evidence="1">Belongs to the replication factor A protein 1 family.</text>
</comment>
<feature type="domain" description="OB" evidence="6">
    <location>
        <begin position="36"/>
        <end position="113"/>
    </location>
</feature>
<reference evidence="8" key="1">
    <citation type="submission" date="2023-03" db="EMBL/GenBank/DDBJ databases">
        <title>Chromosome-scale reference genome and RAD-based genetic map of yellow starthistle (Centaurea solstitialis) reveal putative structural variation and QTLs associated with invader traits.</title>
        <authorList>
            <person name="Reatini B."/>
            <person name="Cang F.A."/>
            <person name="Jiang Q."/>
            <person name="Mckibben M.T.W."/>
            <person name="Barker M.S."/>
            <person name="Rieseberg L.H."/>
            <person name="Dlugosch K.M."/>
        </authorList>
    </citation>
    <scope>NUCLEOTIDE SEQUENCE</scope>
    <source>
        <strain evidence="8">CAN-66</strain>
        <tissue evidence="8">Leaf</tissue>
    </source>
</reference>
<dbReference type="AlphaFoldDB" id="A0AA38WGN4"/>
<comment type="caution">
    <text evidence="8">The sequence shown here is derived from an EMBL/GenBank/DDBJ whole genome shotgun (WGS) entry which is preliminary data.</text>
</comment>
<name>A0AA38WGN4_9ASTR</name>
<dbReference type="PANTHER" id="PTHR47165:SF4">
    <property type="entry name" value="OS03G0429900 PROTEIN"/>
    <property type="match status" value="1"/>
</dbReference>
<evidence type="ECO:0000256" key="2">
    <source>
        <dbReference type="ARBA" id="ARBA00022723"/>
    </source>
</evidence>
<evidence type="ECO:0000256" key="5">
    <source>
        <dbReference type="ARBA" id="ARBA00023125"/>
    </source>
</evidence>
<evidence type="ECO:0000313" key="9">
    <source>
        <dbReference type="Proteomes" id="UP001172457"/>
    </source>
</evidence>
<gene>
    <name evidence="8" type="ORF">OSB04_020274</name>
</gene>
<organism evidence="8 9">
    <name type="scientific">Centaurea solstitialis</name>
    <name type="common">yellow star-thistle</name>
    <dbReference type="NCBI Taxonomy" id="347529"/>
    <lineage>
        <taxon>Eukaryota</taxon>
        <taxon>Viridiplantae</taxon>
        <taxon>Streptophyta</taxon>
        <taxon>Embryophyta</taxon>
        <taxon>Tracheophyta</taxon>
        <taxon>Spermatophyta</taxon>
        <taxon>Magnoliopsida</taxon>
        <taxon>eudicotyledons</taxon>
        <taxon>Gunneridae</taxon>
        <taxon>Pentapetalae</taxon>
        <taxon>asterids</taxon>
        <taxon>campanulids</taxon>
        <taxon>Asterales</taxon>
        <taxon>Asteraceae</taxon>
        <taxon>Carduoideae</taxon>
        <taxon>Cardueae</taxon>
        <taxon>Centaureinae</taxon>
        <taxon>Centaurea</taxon>
    </lineage>
</organism>
<feature type="domain" description="Replication protein A OB" evidence="7">
    <location>
        <begin position="144"/>
        <end position="219"/>
    </location>
</feature>
<dbReference type="Pfam" id="PF01336">
    <property type="entry name" value="tRNA_anti-codon"/>
    <property type="match status" value="1"/>
</dbReference>
<evidence type="ECO:0008006" key="10">
    <source>
        <dbReference type="Google" id="ProtNLM"/>
    </source>
</evidence>
<dbReference type="Pfam" id="PF16900">
    <property type="entry name" value="REPA_OB_2"/>
    <property type="match status" value="1"/>
</dbReference>
<dbReference type="CDD" id="cd04474">
    <property type="entry name" value="RPA1_DBD_A"/>
    <property type="match status" value="1"/>
</dbReference>
<dbReference type="Gene3D" id="2.40.50.140">
    <property type="entry name" value="Nucleic acid-binding proteins"/>
    <property type="match status" value="2"/>
</dbReference>
<proteinExistence type="inferred from homology"/>
<dbReference type="FunFam" id="2.40.50.140:FF:000041">
    <property type="entry name" value="Replication protein A subunit"/>
    <property type="match status" value="1"/>
</dbReference>
<evidence type="ECO:0000256" key="4">
    <source>
        <dbReference type="ARBA" id="ARBA00022833"/>
    </source>
</evidence>
<dbReference type="InterPro" id="IPR012340">
    <property type="entry name" value="NA-bd_OB-fold"/>
</dbReference>
<accession>A0AA38WGN4</accession>